<dbReference type="Pfam" id="PF02518">
    <property type="entry name" value="HATPase_c"/>
    <property type="match status" value="1"/>
</dbReference>
<dbReference type="InterPro" id="IPR003660">
    <property type="entry name" value="HAMP_dom"/>
</dbReference>
<keyword evidence="7" id="KW-0418">Kinase</keyword>
<dbReference type="InterPro" id="IPR005467">
    <property type="entry name" value="His_kinase_dom"/>
</dbReference>
<dbReference type="PRINTS" id="PR00344">
    <property type="entry name" value="BCTRLSENSOR"/>
</dbReference>
<dbReference type="Gene3D" id="1.10.287.130">
    <property type="match status" value="1"/>
</dbReference>
<comment type="subcellular location">
    <subcellularLocation>
        <location evidence="2">Membrane</location>
    </subcellularLocation>
</comment>
<reference evidence="11" key="1">
    <citation type="submission" date="2020-11" db="EMBL/GenBank/DDBJ databases">
        <title>Complete genome sequence of a novel pathogenic Methylobacterium strain isolated from rice in Vietnam.</title>
        <authorList>
            <person name="Lai K."/>
            <person name="Okazaki S."/>
            <person name="Higashi K."/>
            <person name="Mori H."/>
            <person name="Toyoda A."/>
            <person name="Kurokawa K."/>
        </authorList>
    </citation>
    <scope>NUCLEOTIDE SEQUENCE</scope>
    <source>
        <strain evidence="11">VL1</strain>
    </source>
</reference>
<evidence type="ECO:0000256" key="9">
    <source>
        <dbReference type="SAM" id="Phobius"/>
    </source>
</evidence>
<accession>A0A8H8WVY4</accession>
<dbReference type="InterPro" id="IPR004358">
    <property type="entry name" value="Sig_transdc_His_kin-like_C"/>
</dbReference>
<evidence type="ECO:0000256" key="8">
    <source>
        <dbReference type="ARBA" id="ARBA00022840"/>
    </source>
</evidence>
<sequence length="496" mass="52815">MWDSGARRDRRAIGGVGTVQGRDDAGRQGGIRSLAGRIGLSGRLLLLTVVFVLIAEVLIYVPSVASYRRSWLSDRVAAAQVAALVLDAAPQQRVSDDLARRLLMGAGARAIALKAGGARRLLNLTPMPPEVGETVDLREAGWLEGIAGAWRTLTQASPLPLRVIGHGMDGVDFVELVLDPAPLRRAMIAFSGRILVASLVISGITAGLVFLVLQLSIVRPVRRLARNIASFAEDPEDLSRRIAPSWRSDEIGAAETALARMETILSGELRQKRRLADLGLSVSKINHELRNLLTTAQLLVDRLEHVDDPGVQRVAPRLVATLGRAIRYCEGTLAYGRAAEPPAERRPTPLRPILRDALDLAGLAPGTAITIADRTPEDLTVDADPGQLSRVLVNLVRNAVQAIGLAGASEGPPVVAIEAVRRGTTVTILVSDNGPGLPERARAHLFEAFQGSGRSGGTGLGLAIAAELVRLNGGVLSLDETRSGARFRIVLPDREA</sequence>
<evidence type="ECO:0000256" key="6">
    <source>
        <dbReference type="ARBA" id="ARBA00022741"/>
    </source>
</evidence>
<comment type="catalytic activity">
    <reaction evidence="1">
        <text>ATP + protein L-histidine = ADP + protein N-phospho-L-histidine.</text>
        <dbReference type="EC" id="2.7.13.3"/>
    </reaction>
</comment>
<evidence type="ECO:0000313" key="12">
    <source>
        <dbReference type="Proteomes" id="UP000663508"/>
    </source>
</evidence>
<keyword evidence="5" id="KW-0808">Transferase</keyword>
<keyword evidence="9" id="KW-0472">Membrane</keyword>
<dbReference type="EC" id="2.7.13.3" evidence="3"/>
<feature type="domain" description="Histidine kinase" evidence="10">
    <location>
        <begin position="284"/>
        <end position="495"/>
    </location>
</feature>
<dbReference type="PROSITE" id="PS50109">
    <property type="entry name" value="HIS_KIN"/>
    <property type="match status" value="1"/>
</dbReference>
<evidence type="ECO:0000256" key="7">
    <source>
        <dbReference type="ARBA" id="ARBA00022777"/>
    </source>
</evidence>
<dbReference type="PANTHER" id="PTHR44936:SF10">
    <property type="entry name" value="SENSOR PROTEIN RSTB"/>
    <property type="match status" value="1"/>
</dbReference>
<dbReference type="InterPro" id="IPR003594">
    <property type="entry name" value="HATPase_dom"/>
</dbReference>
<dbReference type="SMART" id="SM00387">
    <property type="entry name" value="HATPase_c"/>
    <property type="match status" value="1"/>
</dbReference>
<dbReference type="InterPro" id="IPR050980">
    <property type="entry name" value="2C_sensor_his_kinase"/>
</dbReference>
<keyword evidence="8" id="KW-0067">ATP-binding</keyword>
<dbReference type="KEGG" id="mind:mvi_41210"/>
<dbReference type="GO" id="GO:0004673">
    <property type="term" value="F:protein histidine kinase activity"/>
    <property type="evidence" value="ECO:0007669"/>
    <property type="project" value="UniProtKB-EC"/>
</dbReference>
<dbReference type="GO" id="GO:0016020">
    <property type="term" value="C:membrane"/>
    <property type="evidence" value="ECO:0007669"/>
    <property type="project" value="UniProtKB-SubCell"/>
</dbReference>
<keyword evidence="9" id="KW-1133">Transmembrane helix</keyword>
<dbReference type="Gene3D" id="3.30.565.10">
    <property type="entry name" value="Histidine kinase-like ATPase, C-terminal domain"/>
    <property type="match status" value="1"/>
</dbReference>
<name>A0A8H8WVY4_9HYPH</name>
<keyword evidence="6" id="KW-0547">Nucleotide-binding</keyword>
<dbReference type="EMBL" id="AP024145">
    <property type="protein sequence ID" value="BCM85660.1"/>
    <property type="molecule type" value="Genomic_DNA"/>
</dbReference>
<dbReference type="AlphaFoldDB" id="A0A8H8WVY4"/>
<evidence type="ECO:0000313" key="11">
    <source>
        <dbReference type="EMBL" id="BCM85660.1"/>
    </source>
</evidence>
<proteinExistence type="predicted"/>
<keyword evidence="9" id="KW-0812">Transmembrane</keyword>
<evidence type="ECO:0000256" key="5">
    <source>
        <dbReference type="ARBA" id="ARBA00022679"/>
    </source>
</evidence>
<dbReference type="SUPFAM" id="SSF55874">
    <property type="entry name" value="ATPase domain of HSP90 chaperone/DNA topoisomerase II/histidine kinase"/>
    <property type="match status" value="1"/>
</dbReference>
<dbReference type="PANTHER" id="PTHR44936">
    <property type="entry name" value="SENSOR PROTEIN CREC"/>
    <property type="match status" value="1"/>
</dbReference>
<dbReference type="GO" id="GO:0005524">
    <property type="term" value="F:ATP binding"/>
    <property type="evidence" value="ECO:0007669"/>
    <property type="project" value="UniProtKB-KW"/>
</dbReference>
<gene>
    <name evidence="11" type="ORF">mvi_41210</name>
</gene>
<dbReference type="InterPro" id="IPR036890">
    <property type="entry name" value="HATPase_C_sf"/>
</dbReference>
<evidence type="ECO:0000259" key="10">
    <source>
        <dbReference type="PROSITE" id="PS50109"/>
    </source>
</evidence>
<feature type="transmembrane region" description="Helical" evidence="9">
    <location>
        <begin position="194"/>
        <end position="217"/>
    </location>
</feature>
<dbReference type="Proteomes" id="UP000663508">
    <property type="component" value="Chromosome"/>
</dbReference>
<keyword evidence="4" id="KW-0597">Phosphoprotein</keyword>
<dbReference type="GO" id="GO:0007165">
    <property type="term" value="P:signal transduction"/>
    <property type="evidence" value="ECO:0007669"/>
    <property type="project" value="InterPro"/>
</dbReference>
<evidence type="ECO:0000256" key="3">
    <source>
        <dbReference type="ARBA" id="ARBA00012438"/>
    </source>
</evidence>
<protein>
    <recommendedName>
        <fullName evidence="3">histidine kinase</fullName>
        <ecNumber evidence="3">2.7.13.3</ecNumber>
    </recommendedName>
</protein>
<evidence type="ECO:0000256" key="1">
    <source>
        <dbReference type="ARBA" id="ARBA00000085"/>
    </source>
</evidence>
<evidence type="ECO:0000256" key="4">
    <source>
        <dbReference type="ARBA" id="ARBA00022553"/>
    </source>
</evidence>
<organism evidence="11 12">
    <name type="scientific">Methylobacterium indicum</name>
    <dbReference type="NCBI Taxonomy" id="1775910"/>
    <lineage>
        <taxon>Bacteria</taxon>
        <taxon>Pseudomonadati</taxon>
        <taxon>Pseudomonadota</taxon>
        <taxon>Alphaproteobacteria</taxon>
        <taxon>Hyphomicrobiales</taxon>
        <taxon>Methylobacteriaceae</taxon>
        <taxon>Methylobacterium</taxon>
    </lineage>
</organism>
<feature type="transmembrane region" description="Helical" evidence="9">
    <location>
        <begin position="44"/>
        <end position="65"/>
    </location>
</feature>
<dbReference type="Pfam" id="PF00672">
    <property type="entry name" value="HAMP"/>
    <property type="match status" value="1"/>
</dbReference>
<evidence type="ECO:0000256" key="2">
    <source>
        <dbReference type="ARBA" id="ARBA00004370"/>
    </source>
</evidence>